<protein>
    <submittedName>
        <fullName evidence="2">Uncharacterized protein</fullName>
    </submittedName>
</protein>
<organism evidence="2 3">
    <name type="scientific">Pieris macdunnoughi</name>
    <dbReference type="NCBI Taxonomy" id="345717"/>
    <lineage>
        <taxon>Eukaryota</taxon>
        <taxon>Metazoa</taxon>
        <taxon>Ecdysozoa</taxon>
        <taxon>Arthropoda</taxon>
        <taxon>Hexapoda</taxon>
        <taxon>Insecta</taxon>
        <taxon>Pterygota</taxon>
        <taxon>Neoptera</taxon>
        <taxon>Endopterygota</taxon>
        <taxon>Lepidoptera</taxon>
        <taxon>Glossata</taxon>
        <taxon>Ditrysia</taxon>
        <taxon>Papilionoidea</taxon>
        <taxon>Pieridae</taxon>
        <taxon>Pierinae</taxon>
        <taxon>Pieris</taxon>
    </lineage>
</organism>
<evidence type="ECO:0000313" key="2">
    <source>
        <dbReference type="EMBL" id="CAF4944048.1"/>
    </source>
</evidence>
<dbReference type="Proteomes" id="UP000663880">
    <property type="component" value="Unassembled WGS sequence"/>
</dbReference>
<feature type="compositionally biased region" description="Polar residues" evidence="1">
    <location>
        <begin position="7"/>
        <end position="16"/>
    </location>
</feature>
<sequence length="162" mass="18621">MKLLLMNEQSNVSQQKQGEDNNETDQVNAKASKATEERPLNEIKEIYQKNNRVGFGQVRYCSCVEAYLFKRSCGICGLYFASYKANLNQLNKQINTSNSQKEVLPIAKIHPQKIAPRRAREIFCLSDDDDAVWWLDAIHVDPTNVPDINNPNKNEMFNNKKK</sequence>
<dbReference type="OrthoDB" id="2433005at2759"/>
<reference evidence="2" key="1">
    <citation type="submission" date="2021-02" db="EMBL/GenBank/DDBJ databases">
        <authorList>
            <person name="Steward A R."/>
        </authorList>
    </citation>
    <scope>NUCLEOTIDE SEQUENCE</scope>
</reference>
<evidence type="ECO:0000256" key="1">
    <source>
        <dbReference type="SAM" id="MobiDB-lite"/>
    </source>
</evidence>
<accession>A0A821XIT8</accession>
<gene>
    <name evidence="2" type="ORF">PMACD_LOCUS15001</name>
</gene>
<dbReference type="EMBL" id="CAJOBZ010000068">
    <property type="protein sequence ID" value="CAF4944048.1"/>
    <property type="molecule type" value="Genomic_DNA"/>
</dbReference>
<name>A0A821XIT8_9NEOP</name>
<evidence type="ECO:0000313" key="3">
    <source>
        <dbReference type="Proteomes" id="UP000663880"/>
    </source>
</evidence>
<keyword evidence="3" id="KW-1185">Reference proteome</keyword>
<comment type="caution">
    <text evidence="2">The sequence shown here is derived from an EMBL/GenBank/DDBJ whole genome shotgun (WGS) entry which is preliminary data.</text>
</comment>
<proteinExistence type="predicted"/>
<dbReference type="AlphaFoldDB" id="A0A821XIT8"/>
<feature type="region of interest" description="Disordered" evidence="1">
    <location>
        <begin position="1"/>
        <end position="35"/>
    </location>
</feature>